<keyword evidence="2" id="KW-0175">Coiled coil</keyword>
<dbReference type="Pfam" id="PF19314">
    <property type="entry name" value="DUF5917"/>
    <property type="match status" value="1"/>
</dbReference>
<organism evidence="5 6">
    <name type="scientific">Diplodia corticola</name>
    <dbReference type="NCBI Taxonomy" id="236234"/>
    <lineage>
        <taxon>Eukaryota</taxon>
        <taxon>Fungi</taxon>
        <taxon>Dikarya</taxon>
        <taxon>Ascomycota</taxon>
        <taxon>Pezizomycotina</taxon>
        <taxon>Dothideomycetes</taxon>
        <taxon>Dothideomycetes incertae sedis</taxon>
        <taxon>Botryosphaeriales</taxon>
        <taxon>Botryosphaeriaceae</taxon>
        <taxon>Diplodia</taxon>
    </lineage>
</organism>
<feature type="compositionally biased region" description="Low complexity" evidence="3">
    <location>
        <begin position="978"/>
        <end position="1013"/>
    </location>
</feature>
<dbReference type="SUPFAM" id="SSF48371">
    <property type="entry name" value="ARM repeat"/>
    <property type="match status" value="1"/>
</dbReference>
<dbReference type="InterPro" id="IPR045669">
    <property type="entry name" value="FHIP_C"/>
</dbReference>
<proteinExistence type="inferred from homology"/>
<accession>A0A1J9RUC2</accession>
<dbReference type="AlphaFoldDB" id="A0A1J9RUC2"/>
<dbReference type="InterPro" id="IPR016024">
    <property type="entry name" value="ARM-type_fold"/>
</dbReference>
<gene>
    <name evidence="5" type="ORF">BKCO1_13000166</name>
</gene>
<comment type="caution">
    <text evidence="5">The sequence shown here is derived from an EMBL/GenBank/DDBJ whole genome shotgun (WGS) entry which is preliminary data.</text>
</comment>
<dbReference type="PANTHER" id="PTHR21705:SF11">
    <property type="entry name" value="FHIP FAMILY PROTEIN CG3558"/>
    <property type="match status" value="1"/>
</dbReference>
<dbReference type="OrthoDB" id="5350595at2759"/>
<dbReference type="Proteomes" id="UP000183809">
    <property type="component" value="Unassembled WGS sequence"/>
</dbReference>
<protein>
    <submittedName>
        <fullName evidence="5">Armadillo-like helical protein</fullName>
    </submittedName>
</protein>
<feature type="compositionally biased region" description="Low complexity" evidence="3">
    <location>
        <begin position="904"/>
        <end position="926"/>
    </location>
</feature>
<dbReference type="STRING" id="236234.A0A1J9RUC2"/>
<feature type="compositionally biased region" description="Polar residues" evidence="3">
    <location>
        <begin position="721"/>
        <end position="731"/>
    </location>
</feature>
<feature type="compositionally biased region" description="Basic and acidic residues" evidence="3">
    <location>
        <begin position="1031"/>
        <end position="1043"/>
    </location>
</feature>
<feature type="region of interest" description="Disordered" evidence="3">
    <location>
        <begin position="862"/>
        <end position="947"/>
    </location>
</feature>
<evidence type="ECO:0000256" key="2">
    <source>
        <dbReference type="SAM" id="Coils"/>
    </source>
</evidence>
<feature type="domain" description="FHF complex subunit HOOK-interacting protein C-terminal" evidence="4">
    <location>
        <begin position="569"/>
        <end position="685"/>
    </location>
</feature>
<sequence>MDFWTRLIGGSGAQKRRSTANDPQQRLARFKRVYNQILQTWQKSAQLAGDWPALDSLRSHFQRLTAILNEESRSPAPHLCLSFAASSHIFSAISKIAATSHNEALVREAVGFFSALIDSEEEDFLANGRFADALMSFISRIASSQSLVAGEDTDAEIVELLFGIAAKIRLEPELLPVWFSSTGKVDSDGGMVQQVGFAGVIRKEDFPLCYQLIDHVHHEGRIGDFARTGLLYIFETSSKSHDLEQWIVESDLATLMASGLGALYSQLSRKLSIIHPKDDLPIILQLSDYPEVEKSINDSENIFSEDFKLHMDTFLSYLAFWQDVLEHCKSPDVRQTLIDHFQVLFLQQLLYPSLFESSDVDGGSAVAVLNYLRRILDALDHPELVHMILRYLLALPDEQAGRPRSRSVKKRRSTLMLLAKPNDKEPELNPSLFNLVDLLLNCSQSRNHQTVASALKLVSTILSKNHKYATGTLVNVTEVHMKDPLRTVGALHAEIDSYLELANNMVHGSDINREYESFLKDVLSLLEAHPCSMKHLSLHGLSLPNQAAVDYLHAEIRKESTIHHLTAGDALFKSLMGILSNFFTNNVETNLNLTEAIVNLATCPNLRLEGWLAVEPTNYQFNPNETFDNEDEDLRDIFRARRRPNWTPGGAPALMVALNNLQEQIECLREQIPDFNVHVANRKQAFRVHEELNEAMRSTANFPPPTPLGPPKSSHGETPSGPGSWTPQFQNMLEGAVSPLRSQSPRGRAHTIQPTVRLSPAPPKAPSRLDAPTLSPSPHPSHSRSPVRGSARGLSPSKPPLLIPDPRRPSLTSTVLNDVNDAANAEILKKTIRFPLKPSEARKKRMEELQLQQKLVEKALPALPKEQPLTEVADEENEGKGAAAAATAADSGVGAKKDDDSKDGGAPAPEARGTDAAAAAHDTTAGAEKEQQTSNNNNNSSSNGDTEAFPALEDEMLHSEPFPEMPTDMPPTEEEGGNNDNDSNSNINSNINTTNPTINIPANTSTDRTTTTLDDLHYQQERGRRSRASSWRREERPGDDADEAREASLSHVLTNVVILQEFVLELIAILQVRASLFGEVRFV</sequence>
<dbReference type="RefSeq" id="XP_020132439.1">
    <property type="nucleotide sequence ID" value="XM_020270891.1"/>
</dbReference>
<dbReference type="PANTHER" id="PTHR21705">
    <property type="entry name" value="RAI16 PROTEIN-RELATED"/>
    <property type="match status" value="1"/>
</dbReference>
<feature type="compositionally biased region" description="Low complexity" evidence="3">
    <location>
        <begin position="934"/>
        <end position="943"/>
    </location>
</feature>
<evidence type="ECO:0000256" key="1">
    <source>
        <dbReference type="ARBA" id="ARBA00024336"/>
    </source>
</evidence>
<dbReference type="Pfam" id="PF10257">
    <property type="entry name" value="RAI16-like"/>
    <property type="match status" value="1"/>
</dbReference>
<dbReference type="GeneID" id="31011150"/>
<evidence type="ECO:0000256" key="3">
    <source>
        <dbReference type="SAM" id="MobiDB-lite"/>
    </source>
</evidence>
<reference evidence="5 6" key="1">
    <citation type="submission" date="2016-10" db="EMBL/GenBank/DDBJ databases">
        <title>Proteomics and genomics reveal pathogen-plant mechanisms compatible with a hemibiotrophic lifestyle of Diplodia corticola.</title>
        <authorList>
            <person name="Fernandes I."/>
            <person name="De Jonge R."/>
            <person name="Van De Peer Y."/>
            <person name="Devreese B."/>
            <person name="Alves A."/>
            <person name="Esteves A.C."/>
        </authorList>
    </citation>
    <scope>NUCLEOTIDE SEQUENCE [LARGE SCALE GENOMIC DNA]</scope>
    <source>
        <strain evidence="5 6">CBS 112549</strain>
    </source>
</reference>
<evidence type="ECO:0000313" key="5">
    <source>
        <dbReference type="EMBL" id="OJD36179.1"/>
    </source>
</evidence>
<feature type="region of interest" description="Disordered" evidence="3">
    <location>
        <begin position="698"/>
        <end position="813"/>
    </location>
</feature>
<name>A0A1J9RUC2_9PEZI</name>
<evidence type="ECO:0000313" key="6">
    <source>
        <dbReference type="Proteomes" id="UP000183809"/>
    </source>
</evidence>
<feature type="compositionally biased region" description="Basic and acidic residues" evidence="3">
    <location>
        <begin position="1014"/>
        <end position="1023"/>
    </location>
</feature>
<feature type="region of interest" description="Disordered" evidence="3">
    <location>
        <begin position="959"/>
        <end position="1043"/>
    </location>
</feature>
<feature type="coiled-coil region" evidence="2">
    <location>
        <begin position="651"/>
        <end position="678"/>
    </location>
</feature>
<comment type="similarity">
    <text evidence="1">Belongs to the FHIP family.</text>
</comment>
<keyword evidence="6" id="KW-1185">Reference proteome</keyword>
<dbReference type="InterPro" id="IPR019384">
    <property type="entry name" value="FHIP"/>
</dbReference>
<evidence type="ECO:0000259" key="4">
    <source>
        <dbReference type="Pfam" id="PF19314"/>
    </source>
</evidence>
<feature type="compositionally biased region" description="Low complexity" evidence="3">
    <location>
        <begin position="880"/>
        <end position="894"/>
    </location>
</feature>
<dbReference type="EMBL" id="MNUE01000013">
    <property type="protein sequence ID" value="OJD36179.1"/>
    <property type="molecule type" value="Genomic_DNA"/>
</dbReference>